<dbReference type="EMBL" id="GGEC01078936">
    <property type="protein sequence ID" value="MBX59420.1"/>
    <property type="molecule type" value="Transcribed_RNA"/>
</dbReference>
<proteinExistence type="predicted"/>
<reference evidence="2" key="1">
    <citation type="submission" date="2018-02" db="EMBL/GenBank/DDBJ databases">
        <title>Rhizophora mucronata_Transcriptome.</title>
        <authorList>
            <person name="Meera S.P."/>
            <person name="Sreeshan A."/>
            <person name="Augustine A."/>
        </authorList>
    </citation>
    <scope>NUCLEOTIDE SEQUENCE</scope>
    <source>
        <tissue evidence="2">Leaf</tissue>
    </source>
</reference>
<organism evidence="2">
    <name type="scientific">Rhizophora mucronata</name>
    <name type="common">Asiatic mangrove</name>
    <dbReference type="NCBI Taxonomy" id="61149"/>
    <lineage>
        <taxon>Eukaryota</taxon>
        <taxon>Viridiplantae</taxon>
        <taxon>Streptophyta</taxon>
        <taxon>Embryophyta</taxon>
        <taxon>Tracheophyta</taxon>
        <taxon>Spermatophyta</taxon>
        <taxon>Magnoliopsida</taxon>
        <taxon>eudicotyledons</taxon>
        <taxon>Gunneridae</taxon>
        <taxon>Pentapetalae</taxon>
        <taxon>rosids</taxon>
        <taxon>fabids</taxon>
        <taxon>Malpighiales</taxon>
        <taxon>Rhizophoraceae</taxon>
        <taxon>Rhizophora</taxon>
    </lineage>
</organism>
<name>A0A2P2PXI1_RHIMU</name>
<feature type="transmembrane region" description="Helical" evidence="1">
    <location>
        <begin position="7"/>
        <end position="27"/>
    </location>
</feature>
<protein>
    <submittedName>
        <fullName evidence="2">Uncharacterized protein</fullName>
    </submittedName>
</protein>
<keyword evidence="1" id="KW-0812">Transmembrane</keyword>
<keyword evidence="1" id="KW-1133">Transmembrane helix</keyword>
<evidence type="ECO:0000256" key="1">
    <source>
        <dbReference type="SAM" id="Phobius"/>
    </source>
</evidence>
<evidence type="ECO:0000313" key="2">
    <source>
        <dbReference type="EMBL" id="MBX59420.1"/>
    </source>
</evidence>
<sequence length="39" mass="4579">MVLPSLSFCFVLHFCSICFHLLVSFYLCFPFCIFCSCFL</sequence>
<accession>A0A2P2PXI1</accession>
<dbReference type="AlphaFoldDB" id="A0A2P2PXI1"/>
<keyword evidence="1" id="KW-0472">Membrane</keyword>